<organism evidence="1 2">
    <name type="scientific">Acinetobacter phage YMC-13-01-C62</name>
    <dbReference type="NCBI Taxonomy" id="1505225"/>
    <lineage>
        <taxon>Viruses</taxon>
        <taxon>Duplodnaviria</taxon>
        <taxon>Heunggongvirae</taxon>
        <taxon>Uroviricota</taxon>
        <taxon>Caudoviricetes</taxon>
        <taxon>Obolenskvirus</taxon>
        <taxon>Obolenskvirus AbC62</taxon>
    </lineage>
</organism>
<dbReference type="EMBL" id="KJ817802">
    <property type="protein sequence ID" value="AID17995.1"/>
    <property type="molecule type" value="Genomic_DNA"/>
</dbReference>
<dbReference type="GeneID" id="20283770"/>
<dbReference type="Proteomes" id="UP000027393">
    <property type="component" value="Segment"/>
</dbReference>
<protein>
    <submittedName>
        <fullName evidence="1">Uncharacterized protein</fullName>
    </submittedName>
</protein>
<dbReference type="RefSeq" id="YP_009055502.1">
    <property type="nucleotide sequence ID" value="NC_024785.1"/>
</dbReference>
<accession>A0A068CGI1</accession>
<evidence type="ECO:0000313" key="2">
    <source>
        <dbReference type="Proteomes" id="UP000027393"/>
    </source>
</evidence>
<keyword evidence="2" id="KW-1185">Reference proteome</keyword>
<dbReference type="KEGG" id="vg:20283770"/>
<proteinExistence type="predicted"/>
<gene>
    <name evidence="1" type="ORF">BPABA14_00810</name>
</gene>
<sequence length="85" mass="10017">MKQFKIREIDWTDERKPDNDIRYNHVIGVCGLGRFTVEWKSWKESDSFDVFFNNDHVDSCFDLSSAKAVARDKLREVILSCLESE</sequence>
<evidence type="ECO:0000313" key="1">
    <source>
        <dbReference type="EMBL" id="AID17995.1"/>
    </source>
</evidence>
<reference evidence="1 2" key="1">
    <citation type="submission" date="2014-05" db="EMBL/GenBank/DDBJ databases">
        <title>Complete Genome Sequence of the Acinetobacter phage YMC/13/01/C62.</title>
        <authorList>
            <person name="Jeon J."/>
            <person name="Yong D."/>
            <person name="Lee K."/>
        </authorList>
    </citation>
    <scope>NUCLEOTIDE SEQUENCE [LARGE SCALE GENOMIC DNA]</scope>
</reference>
<name>A0A068CGI1_9CAUD</name>